<dbReference type="AlphaFoldDB" id="A0A098VSC0"/>
<sequence length="219" mass="23217">MGSDPTTYNGGSLVAMCGKNCVAIASDLRFGIQAMTVGMDFPKIFPLDDDSGPKLCVGLSGLASDVQTLSTAIKAFTKSALIESQGSFPTSLLRPSTLASRISTMLYGQRFSPWFVEPIIAGIDESFDGNNSPFICSIDLLGSISIANDFVTSGTASSSLSGICESLWAPDMDQEQLFEAVSQALLSAMGRDALSGWGTVVHIITPEGRTIRHVECRMD</sequence>
<gene>
    <name evidence="1" type="ORF">DI09_60p130</name>
</gene>
<keyword evidence="1" id="KW-0647">Proteasome</keyword>
<dbReference type="SUPFAM" id="SSF56235">
    <property type="entry name" value="N-terminal nucleophile aminohydrolases (Ntn hydrolases)"/>
    <property type="match status" value="1"/>
</dbReference>
<dbReference type="InterPro" id="IPR029055">
    <property type="entry name" value="Ntn_hydrolases_N"/>
</dbReference>
<proteinExistence type="predicted"/>
<dbReference type="OrthoDB" id="204949at2759"/>
<evidence type="ECO:0000313" key="2">
    <source>
        <dbReference type="Proteomes" id="UP000029725"/>
    </source>
</evidence>
<dbReference type="PROSITE" id="PS51476">
    <property type="entry name" value="PROTEASOME_BETA_2"/>
    <property type="match status" value="1"/>
</dbReference>
<organism evidence="1 2">
    <name type="scientific">Mitosporidium daphniae</name>
    <dbReference type="NCBI Taxonomy" id="1485682"/>
    <lineage>
        <taxon>Eukaryota</taxon>
        <taxon>Fungi</taxon>
        <taxon>Fungi incertae sedis</taxon>
        <taxon>Microsporidia</taxon>
        <taxon>Mitosporidium</taxon>
    </lineage>
</organism>
<dbReference type="GO" id="GO:0051603">
    <property type="term" value="P:proteolysis involved in protein catabolic process"/>
    <property type="evidence" value="ECO:0007669"/>
    <property type="project" value="InterPro"/>
</dbReference>
<evidence type="ECO:0000313" key="1">
    <source>
        <dbReference type="EMBL" id="KGG50646.1"/>
    </source>
</evidence>
<dbReference type="Pfam" id="PF00227">
    <property type="entry name" value="Proteasome"/>
    <property type="match status" value="1"/>
</dbReference>
<name>A0A098VSC0_9MICR</name>
<dbReference type="PANTHER" id="PTHR32194">
    <property type="entry name" value="METALLOPROTEASE TLDD"/>
    <property type="match status" value="1"/>
</dbReference>
<reference evidence="1 2" key="1">
    <citation type="submission" date="2014-04" db="EMBL/GenBank/DDBJ databases">
        <title>A new species of microsporidia sheds light on the evolution of extreme parasitism.</title>
        <authorList>
            <person name="Haag K.L."/>
            <person name="James T.Y."/>
            <person name="Larsson R."/>
            <person name="Schaer T.M."/>
            <person name="Refardt D."/>
            <person name="Pombert J.-F."/>
            <person name="Ebert D."/>
        </authorList>
    </citation>
    <scope>NUCLEOTIDE SEQUENCE [LARGE SCALE GENOMIC DNA]</scope>
    <source>
        <strain evidence="1 2">UGP3</strain>
        <tissue evidence="1">Spores</tissue>
    </source>
</reference>
<dbReference type="EMBL" id="JMKJ01000566">
    <property type="protein sequence ID" value="KGG50646.1"/>
    <property type="molecule type" value="Genomic_DNA"/>
</dbReference>
<dbReference type="VEuPathDB" id="MicrosporidiaDB:DI09_60p130"/>
<dbReference type="HOGENOM" id="CLU_035750_10_0_1"/>
<dbReference type="InterPro" id="IPR001353">
    <property type="entry name" value="Proteasome_sua/b"/>
</dbReference>
<dbReference type="PANTHER" id="PTHR32194:SF10">
    <property type="entry name" value="PROTEASOME SUBUNIT BETA TYPE-3"/>
    <property type="match status" value="1"/>
</dbReference>
<accession>A0A098VSC0</accession>
<dbReference type="Proteomes" id="UP000029725">
    <property type="component" value="Unassembled WGS sequence"/>
</dbReference>
<protein>
    <submittedName>
        <fullName evidence="1">Beta type subunit of proteasome</fullName>
    </submittedName>
</protein>
<dbReference type="GO" id="GO:0005737">
    <property type="term" value="C:cytoplasm"/>
    <property type="evidence" value="ECO:0007669"/>
    <property type="project" value="TreeGrafter"/>
</dbReference>
<dbReference type="GeneID" id="25260467"/>
<dbReference type="GO" id="GO:0005839">
    <property type="term" value="C:proteasome core complex"/>
    <property type="evidence" value="ECO:0007669"/>
    <property type="project" value="InterPro"/>
</dbReference>
<keyword evidence="2" id="KW-1185">Reference proteome</keyword>
<dbReference type="Gene3D" id="3.60.20.10">
    <property type="entry name" value="Glutamine Phosphoribosylpyrophosphate, subunit 1, domain 1"/>
    <property type="match status" value="1"/>
</dbReference>
<dbReference type="InterPro" id="IPR023333">
    <property type="entry name" value="Proteasome_suB-type"/>
</dbReference>
<dbReference type="RefSeq" id="XP_013237073.1">
    <property type="nucleotide sequence ID" value="XM_013381619.1"/>
</dbReference>
<comment type="caution">
    <text evidence="1">The sequence shown here is derived from an EMBL/GenBank/DDBJ whole genome shotgun (WGS) entry which is preliminary data.</text>
</comment>